<accession>A0AA88XV46</accession>
<evidence type="ECO:0000256" key="2">
    <source>
        <dbReference type="PROSITE-ProRule" id="PRU00104"/>
    </source>
</evidence>
<dbReference type="GO" id="GO:0004842">
    <property type="term" value="F:ubiquitin-protein transferase activity"/>
    <property type="evidence" value="ECO:0007669"/>
    <property type="project" value="InterPro"/>
</dbReference>
<feature type="non-terminal residue" evidence="4">
    <location>
        <position position="1"/>
    </location>
</feature>
<reference evidence="4" key="1">
    <citation type="submission" date="2019-08" db="EMBL/GenBank/DDBJ databases">
        <title>The improved chromosome-level genome for the pearl oyster Pinctada fucata martensii using PacBio sequencing and Hi-C.</title>
        <authorList>
            <person name="Zheng Z."/>
        </authorList>
    </citation>
    <scope>NUCLEOTIDE SEQUENCE</scope>
    <source>
        <strain evidence="4">ZZ-2019</strain>
        <tissue evidence="4">Adductor muscle</tissue>
    </source>
</reference>
<evidence type="ECO:0000313" key="4">
    <source>
        <dbReference type="EMBL" id="KAK3087861.1"/>
    </source>
</evidence>
<evidence type="ECO:0000313" key="5">
    <source>
        <dbReference type="Proteomes" id="UP001186944"/>
    </source>
</evidence>
<dbReference type="SUPFAM" id="SSF56204">
    <property type="entry name" value="Hect, E3 ligase catalytic domain"/>
    <property type="match status" value="1"/>
</dbReference>
<dbReference type="Proteomes" id="UP001186944">
    <property type="component" value="Unassembled WGS sequence"/>
</dbReference>
<evidence type="ECO:0000256" key="1">
    <source>
        <dbReference type="ARBA" id="ARBA00022786"/>
    </source>
</evidence>
<name>A0AA88XV46_PINIB</name>
<dbReference type="Gene3D" id="3.30.2410.10">
    <property type="entry name" value="Hect, E3 ligase catalytic domain"/>
    <property type="match status" value="1"/>
</dbReference>
<proteinExistence type="predicted"/>
<sequence length="187" mass="21134">FFHYLQVAVDNGGPRKEFFRLCMQEIKEKYFDNGLRELISDQYIFVGKLFALSIVQNGTIPAFLQAEVIQEMFYSDQSQSSCISNIQIGMDALGLIILLILGGSRNQMSLEKVLQFVTGASEEPVLGFNIHPCIEFNEVETSFLPTANTCIGSLRLPRPSPNTKLLVDEDLFKMYDFAFTSEFYGLT</sequence>
<organism evidence="4 5">
    <name type="scientific">Pinctada imbricata</name>
    <name type="common">Atlantic pearl-oyster</name>
    <name type="synonym">Pinctada martensii</name>
    <dbReference type="NCBI Taxonomy" id="66713"/>
    <lineage>
        <taxon>Eukaryota</taxon>
        <taxon>Metazoa</taxon>
        <taxon>Spiralia</taxon>
        <taxon>Lophotrochozoa</taxon>
        <taxon>Mollusca</taxon>
        <taxon>Bivalvia</taxon>
        <taxon>Autobranchia</taxon>
        <taxon>Pteriomorphia</taxon>
        <taxon>Pterioida</taxon>
        <taxon>Pterioidea</taxon>
        <taxon>Pteriidae</taxon>
        <taxon>Pinctada</taxon>
    </lineage>
</organism>
<protein>
    <recommendedName>
        <fullName evidence="3">HECT domain-containing protein</fullName>
    </recommendedName>
</protein>
<gene>
    <name evidence="4" type="ORF">FSP39_011629</name>
</gene>
<dbReference type="InterPro" id="IPR035983">
    <property type="entry name" value="Hect_E3_ubiquitin_ligase"/>
</dbReference>
<dbReference type="Pfam" id="PF00632">
    <property type="entry name" value="HECT"/>
    <property type="match status" value="1"/>
</dbReference>
<keyword evidence="1 2" id="KW-0833">Ubl conjugation pathway</keyword>
<feature type="active site" description="Glycyl thioester intermediate" evidence="2">
    <location>
        <position position="150"/>
    </location>
</feature>
<comment type="caution">
    <text evidence="4">The sequence shown here is derived from an EMBL/GenBank/DDBJ whole genome shotgun (WGS) entry which is preliminary data.</text>
</comment>
<dbReference type="PROSITE" id="PS50237">
    <property type="entry name" value="HECT"/>
    <property type="match status" value="1"/>
</dbReference>
<dbReference type="AlphaFoldDB" id="A0AA88XV46"/>
<dbReference type="InterPro" id="IPR000569">
    <property type="entry name" value="HECT_dom"/>
</dbReference>
<keyword evidence="5" id="KW-1185">Reference proteome</keyword>
<feature type="domain" description="HECT" evidence="3">
    <location>
        <begin position="112"/>
        <end position="165"/>
    </location>
</feature>
<dbReference type="EMBL" id="VSWD01000011">
    <property type="protein sequence ID" value="KAK3087861.1"/>
    <property type="molecule type" value="Genomic_DNA"/>
</dbReference>
<evidence type="ECO:0000259" key="3">
    <source>
        <dbReference type="PROSITE" id="PS50237"/>
    </source>
</evidence>